<evidence type="ECO:0000259" key="2">
    <source>
        <dbReference type="Pfam" id="PF11740"/>
    </source>
</evidence>
<gene>
    <name evidence="3" type="ORF">MPPM_0459</name>
</gene>
<dbReference type="EMBL" id="AP014809">
    <property type="protein sequence ID" value="BAU89064.1"/>
    <property type="molecule type" value="Genomic_DNA"/>
</dbReference>
<name>A0A169QL31_9HYPH</name>
<dbReference type="RefSeq" id="WP_096483523.1">
    <property type="nucleotide sequence ID" value="NZ_AP014809.1"/>
</dbReference>
<evidence type="ECO:0000313" key="4">
    <source>
        <dbReference type="Proteomes" id="UP000218288"/>
    </source>
</evidence>
<proteinExistence type="predicted"/>
<feature type="coiled-coil region" evidence="1">
    <location>
        <begin position="87"/>
        <end position="142"/>
    </location>
</feature>
<dbReference type="Proteomes" id="UP000218288">
    <property type="component" value="Chromosome"/>
</dbReference>
<dbReference type="InterPro" id="IPR021104">
    <property type="entry name" value="KfrA_DNA-bd_N"/>
</dbReference>
<feature type="domain" description="KfrA N-terminal DNA-binding" evidence="2">
    <location>
        <begin position="3"/>
        <end position="111"/>
    </location>
</feature>
<evidence type="ECO:0000256" key="1">
    <source>
        <dbReference type="SAM" id="Coils"/>
    </source>
</evidence>
<organism evidence="3 4">
    <name type="scientific">Methylorubrum populi</name>
    <dbReference type="NCBI Taxonomy" id="223967"/>
    <lineage>
        <taxon>Bacteria</taxon>
        <taxon>Pseudomonadati</taxon>
        <taxon>Pseudomonadota</taxon>
        <taxon>Alphaproteobacteria</taxon>
        <taxon>Hyphomicrobiales</taxon>
        <taxon>Methylobacteriaceae</taxon>
        <taxon>Methylorubrum</taxon>
    </lineage>
</organism>
<reference evidence="3 4" key="1">
    <citation type="journal article" date="2016" name="Genome Announc.">
        <title>Complete Genome Sequence of Methylobacterium populi P-1M, Isolated from Pink-Pigmented Household Biofilm.</title>
        <authorList>
            <person name="Morohoshi T."/>
            <person name="Ikeda T."/>
        </authorList>
    </citation>
    <scope>NUCLEOTIDE SEQUENCE [LARGE SCALE GENOMIC DNA]</scope>
    <source>
        <strain evidence="3 4">P-1M</strain>
    </source>
</reference>
<accession>A0A169QL31</accession>
<sequence length="188" mass="20205">MITEAEVHHACDVLDGRGEEPKYEAIRAELGNRGSWSTIKRYRQSWIAREQEVPPVPEELNAHVTAVATAVWRTAYPLASGTFGDERQAAAAEIGELTAALAHVEAELAARDVALAQLTERAADLERRLAAAEAARQEEAAHRARLSGEVSALAGVNRDLRGLLGSRPEPVAGLRVIEGEAGRGERAS</sequence>
<dbReference type="OrthoDB" id="7015148at2"/>
<dbReference type="AlphaFoldDB" id="A0A169QL31"/>
<dbReference type="Pfam" id="PF11740">
    <property type="entry name" value="KfrA_N"/>
    <property type="match status" value="1"/>
</dbReference>
<evidence type="ECO:0000313" key="3">
    <source>
        <dbReference type="EMBL" id="BAU89064.1"/>
    </source>
</evidence>
<keyword evidence="1" id="KW-0175">Coiled coil</keyword>
<protein>
    <submittedName>
        <fullName evidence="3">Integrase</fullName>
    </submittedName>
</protein>